<feature type="domain" description="PAS" evidence="7">
    <location>
        <begin position="15"/>
        <end position="63"/>
    </location>
</feature>
<dbReference type="SMART" id="SM00388">
    <property type="entry name" value="HisKA"/>
    <property type="match status" value="1"/>
</dbReference>
<evidence type="ECO:0000256" key="2">
    <source>
        <dbReference type="ARBA" id="ARBA00012438"/>
    </source>
</evidence>
<dbReference type="SMART" id="SM00086">
    <property type="entry name" value="PAC"/>
    <property type="match status" value="2"/>
</dbReference>
<dbReference type="InterPro" id="IPR052162">
    <property type="entry name" value="Sensor_kinase/Photoreceptor"/>
</dbReference>
<dbReference type="Pfam" id="PF02518">
    <property type="entry name" value="HATPase_c"/>
    <property type="match status" value="1"/>
</dbReference>
<dbReference type="InterPro" id="IPR036097">
    <property type="entry name" value="HisK_dim/P_sf"/>
</dbReference>
<evidence type="ECO:0000256" key="3">
    <source>
        <dbReference type="ARBA" id="ARBA00022553"/>
    </source>
</evidence>
<dbReference type="InterPro" id="IPR013656">
    <property type="entry name" value="PAS_4"/>
</dbReference>
<comment type="catalytic activity">
    <reaction evidence="1">
        <text>ATP + protein L-histidine = ADP + protein N-phospho-L-histidine.</text>
        <dbReference type="EC" id="2.7.13.3"/>
    </reaction>
</comment>
<evidence type="ECO:0000256" key="5">
    <source>
        <dbReference type="ARBA" id="ARBA00022777"/>
    </source>
</evidence>
<dbReference type="CDD" id="cd16921">
    <property type="entry name" value="HATPase_FilI-like"/>
    <property type="match status" value="1"/>
</dbReference>
<evidence type="ECO:0000313" key="10">
    <source>
        <dbReference type="Proteomes" id="UP000480684"/>
    </source>
</evidence>
<dbReference type="EMBL" id="JAAIYP010000035">
    <property type="protein sequence ID" value="NFV80267.1"/>
    <property type="molecule type" value="Genomic_DNA"/>
</dbReference>
<dbReference type="SUPFAM" id="SSF47384">
    <property type="entry name" value="Homodimeric domain of signal transducing histidine kinase"/>
    <property type="match status" value="1"/>
</dbReference>
<dbReference type="Pfam" id="PF08448">
    <property type="entry name" value="PAS_4"/>
    <property type="match status" value="1"/>
</dbReference>
<dbReference type="Gene3D" id="3.30.565.10">
    <property type="entry name" value="Histidine kinase-like ATPase, C-terminal domain"/>
    <property type="match status" value="1"/>
</dbReference>
<dbReference type="InterPro" id="IPR001610">
    <property type="entry name" value="PAC"/>
</dbReference>
<evidence type="ECO:0000256" key="1">
    <source>
        <dbReference type="ARBA" id="ARBA00000085"/>
    </source>
</evidence>
<dbReference type="InterPro" id="IPR004358">
    <property type="entry name" value="Sig_transdc_His_kin-like_C"/>
</dbReference>
<dbReference type="Pfam" id="PF13426">
    <property type="entry name" value="PAS_9"/>
    <property type="match status" value="1"/>
</dbReference>
<feature type="domain" description="PAS" evidence="7">
    <location>
        <begin position="136"/>
        <end position="183"/>
    </location>
</feature>
<dbReference type="InterPro" id="IPR036890">
    <property type="entry name" value="HATPase_C_sf"/>
</dbReference>
<keyword evidence="4" id="KW-0808">Transferase</keyword>
<dbReference type="NCBIfam" id="TIGR00229">
    <property type="entry name" value="sensory_box"/>
    <property type="match status" value="3"/>
</dbReference>
<keyword evidence="10" id="KW-1185">Reference proteome</keyword>
<dbReference type="Gene3D" id="3.30.450.20">
    <property type="entry name" value="PAS domain"/>
    <property type="match status" value="3"/>
</dbReference>
<organism evidence="9 10">
    <name type="scientific">Magnetospirillum aberrantis SpK</name>
    <dbReference type="NCBI Taxonomy" id="908842"/>
    <lineage>
        <taxon>Bacteria</taxon>
        <taxon>Pseudomonadati</taxon>
        <taxon>Pseudomonadota</taxon>
        <taxon>Alphaproteobacteria</taxon>
        <taxon>Rhodospirillales</taxon>
        <taxon>Rhodospirillaceae</taxon>
        <taxon>Magnetospirillum</taxon>
    </lineage>
</organism>
<comment type="caution">
    <text evidence="9">The sequence shown here is derived from an EMBL/GenBank/DDBJ whole genome shotgun (WGS) entry which is preliminary data.</text>
</comment>
<dbReference type="PRINTS" id="PR00344">
    <property type="entry name" value="BCTRLSENSOR"/>
</dbReference>
<dbReference type="FunFam" id="3.30.565.10:FF:000006">
    <property type="entry name" value="Sensor histidine kinase WalK"/>
    <property type="match status" value="1"/>
</dbReference>
<dbReference type="InterPro" id="IPR035965">
    <property type="entry name" value="PAS-like_dom_sf"/>
</dbReference>
<sequence length="620" mass="69392">MPREVLSSPLRVSQRSFLESLPFPAFVQDRSGHYVACNGLFESLVGKPVGEIVGATVADLIAPGHADLCRNQSAEVWAQQLPTCHEMEVRRIDGVMRRVRIHRSILRSEADDVIEILGIVQDVTKEYAAIASLTASEERFARLAELSSEGMVLHAYGTIVDVNDALLRMVGRRRDEVVGQHYLSLLPAEEHGVVSLHVEERCSERYRVSLKRADGSTFPVEMRGNAISIDGQDIRVTTVTDISARIAAEQAMRERELLYRQMFENNRAVKLLIDPLNGQIVDANPAAAAFYGWTLDELRRMNIAQINALPPEQIKSEMDRARSESRLFFRFPHRTKHDEIKQVEVYSGPCTFHGRALLHSIIVDVTDRDRAVAELRDKTDALAQSNADLQQFAYVASHDLQEPLRSVVSYLQLLEKRYRGHLDEEADTFIRYAVDGAKRMGALIQDLLSYSRVDSQGGDFEPLDCDRVLSNSMANLHSLLGSLDAKVTIDHLPWVLGDGPQLSSVFQNLIGNAVKYRHRARAPEIHISAQPGQGGEWVFCVRDNGIGIGEEFQERIFGIFQRLHTQAAYPGTGIGLALVRRIINRHGGRIWVESKEGEGCAFFFTLREAPPLERRAAAAS</sequence>
<dbReference type="SUPFAM" id="SSF55874">
    <property type="entry name" value="ATPase domain of HSP90 chaperone/DNA topoisomerase II/histidine kinase"/>
    <property type="match status" value="1"/>
</dbReference>
<dbReference type="SUPFAM" id="SSF55785">
    <property type="entry name" value="PYP-like sensor domain (PAS domain)"/>
    <property type="match status" value="3"/>
</dbReference>
<feature type="domain" description="Histidine kinase" evidence="6">
    <location>
        <begin position="395"/>
        <end position="610"/>
    </location>
</feature>
<proteinExistence type="predicted"/>
<evidence type="ECO:0000259" key="6">
    <source>
        <dbReference type="PROSITE" id="PS50109"/>
    </source>
</evidence>
<dbReference type="InterPro" id="IPR000700">
    <property type="entry name" value="PAS-assoc_C"/>
</dbReference>
<dbReference type="GO" id="GO:0000155">
    <property type="term" value="F:phosphorelay sensor kinase activity"/>
    <property type="evidence" value="ECO:0007669"/>
    <property type="project" value="InterPro"/>
</dbReference>
<dbReference type="PANTHER" id="PTHR43304:SF1">
    <property type="entry name" value="PAC DOMAIN-CONTAINING PROTEIN"/>
    <property type="match status" value="1"/>
</dbReference>
<evidence type="ECO:0000259" key="8">
    <source>
        <dbReference type="PROSITE" id="PS50113"/>
    </source>
</evidence>
<name>A0A7C9UTR7_9PROT</name>
<dbReference type="EC" id="2.7.13.3" evidence="2"/>
<dbReference type="Pfam" id="PF13188">
    <property type="entry name" value="PAS_8"/>
    <property type="match status" value="1"/>
</dbReference>
<dbReference type="InterPro" id="IPR003661">
    <property type="entry name" value="HisK_dim/P_dom"/>
</dbReference>
<dbReference type="PROSITE" id="PS50109">
    <property type="entry name" value="HIS_KIN"/>
    <property type="match status" value="1"/>
</dbReference>
<dbReference type="CDD" id="cd00082">
    <property type="entry name" value="HisKA"/>
    <property type="match status" value="1"/>
</dbReference>
<dbReference type="PROSITE" id="PS50113">
    <property type="entry name" value="PAC"/>
    <property type="match status" value="1"/>
</dbReference>
<evidence type="ECO:0000259" key="7">
    <source>
        <dbReference type="PROSITE" id="PS50112"/>
    </source>
</evidence>
<dbReference type="SMART" id="SM00091">
    <property type="entry name" value="PAS"/>
    <property type="match status" value="3"/>
</dbReference>
<dbReference type="InterPro" id="IPR005467">
    <property type="entry name" value="His_kinase_dom"/>
</dbReference>
<dbReference type="AlphaFoldDB" id="A0A7C9UTR7"/>
<dbReference type="InterPro" id="IPR003594">
    <property type="entry name" value="HATPase_dom"/>
</dbReference>
<dbReference type="PANTHER" id="PTHR43304">
    <property type="entry name" value="PHYTOCHROME-LIKE PROTEIN CPH1"/>
    <property type="match status" value="1"/>
</dbReference>
<protein>
    <recommendedName>
        <fullName evidence="2">histidine kinase</fullName>
        <ecNumber evidence="2">2.7.13.3</ecNumber>
    </recommendedName>
</protein>
<dbReference type="PROSITE" id="PS50112">
    <property type="entry name" value="PAS"/>
    <property type="match status" value="2"/>
</dbReference>
<accession>A0A7C9UTR7</accession>
<dbReference type="Pfam" id="PF00512">
    <property type="entry name" value="HisKA"/>
    <property type="match status" value="1"/>
</dbReference>
<evidence type="ECO:0000256" key="4">
    <source>
        <dbReference type="ARBA" id="ARBA00022679"/>
    </source>
</evidence>
<keyword evidence="3" id="KW-0597">Phosphoprotein</keyword>
<evidence type="ECO:0000313" key="9">
    <source>
        <dbReference type="EMBL" id="NFV80267.1"/>
    </source>
</evidence>
<reference evidence="9 10" key="1">
    <citation type="submission" date="2020-02" db="EMBL/GenBank/DDBJ databases">
        <authorList>
            <person name="Dziuba M."/>
            <person name="Kuznetsov B."/>
            <person name="Mardanov A."/>
            <person name="Ravin N."/>
            <person name="Grouzdev D."/>
        </authorList>
    </citation>
    <scope>NUCLEOTIDE SEQUENCE [LARGE SCALE GENOMIC DNA]</scope>
    <source>
        <strain evidence="9 10">SpK</strain>
    </source>
</reference>
<feature type="domain" description="PAC" evidence="8">
    <location>
        <begin position="83"/>
        <end position="135"/>
    </location>
</feature>
<dbReference type="RefSeq" id="WP_163678162.1">
    <property type="nucleotide sequence ID" value="NZ_JAAIYP010000035.1"/>
</dbReference>
<dbReference type="Gene3D" id="1.10.287.130">
    <property type="match status" value="1"/>
</dbReference>
<dbReference type="CDD" id="cd00130">
    <property type="entry name" value="PAS"/>
    <property type="match status" value="3"/>
</dbReference>
<keyword evidence="5" id="KW-0418">Kinase</keyword>
<dbReference type="SMART" id="SM00387">
    <property type="entry name" value="HATPase_c"/>
    <property type="match status" value="1"/>
</dbReference>
<gene>
    <name evidence="9" type="ORF">G4223_09100</name>
</gene>
<dbReference type="Proteomes" id="UP000480684">
    <property type="component" value="Unassembled WGS sequence"/>
</dbReference>
<dbReference type="InterPro" id="IPR000014">
    <property type="entry name" value="PAS"/>
</dbReference>